<protein>
    <submittedName>
        <fullName evidence="2">Methyltransferase family protein</fullName>
    </submittedName>
</protein>
<dbReference type="PANTHER" id="PTHR43667:SF2">
    <property type="entry name" value="FATTY ACID C-METHYL TRANSFERASE"/>
    <property type="match status" value="1"/>
</dbReference>
<dbReference type="Gene3D" id="3.40.50.150">
    <property type="entry name" value="Vaccinia Virus protein VP39"/>
    <property type="match status" value="1"/>
</dbReference>
<evidence type="ECO:0000259" key="1">
    <source>
        <dbReference type="Pfam" id="PF13847"/>
    </source>
</evidence>
<dbReference type="GO" id="GO:0008168">
    <property type="term" value="F:methyltransferase activity"/>
    <property type="evidence" value="ECO:0007669"/>
    <property type="project" value="UniProtKB-KW"/>
</dbReference>
<sequence length="264" mass="29601">MLIHDVDFAEMYREHMRGSDRPHKPASAWDERARALSDKVMQSDYTRQFIARMDLSGAKTLLDVGCGPGTIGVSLASGLEAVHGLDYSPVMLECMMENAGAAGLDNVHPLLLSWTDDWKDVPVCDIVVASRSSIVPDMADALRKMTSHARLRCYMTHLVGGHFGDAGIAKLLGRQQQSFPDYIYIVNLLHGMGLYPRLDYMEFPGRLAGTANVEEFTEKVAWSFGELSDEDRRKLREWYEADAQRARQGGEPMRWAMISWDAGK</sequence>
<keyword evidence="3" id="KW-1185">Reference proteome</keyword>
<name>A0A4R3UT55_9BURK</name>
<dbReference type="InterPro" id="IPR029063">
    <property type="entry name" value="SAM-dependent_MTases_sf"/>
</dbReference>
<evidence type="ECO:0000313" key="2">
    <source>
        <dbReference type="EMBL" id="TCU93843.1"/>
    </source>
</evidence>
<dbReference type="InterPro" id="IPR050723">
    <property type="entry name" value="CFA/CMAS"/>
</dbReference>
<dbReference type="PANTHER" id="PTHR43667">
    <property type="entry name" value="CYCLOPROPANE-FATTY-ACYL-PHOSPHOLIPID SYNTHASE"/>
    <property type="match status" value="1"/>
</dbReference>
<proteinExistence type="predicted"/>
<organism evidence="2 3">
    <name type="scientific">Paracandidimonas soli</name>
    <dbReference type="NCBI Taxonomy" id="1917182"/>
    <lineage>
        <taxon>Bacteria</taxon>
        <taxon>Pseudomonadati</taxon>
        <taxon>Pseudomonadota</taxon>
        <taxon>Betaproteobacteria</taxon>
        <taxon>Burkholderiales</taxon>
        <taxon>Alcaligenaceae</taxon>
        <taxon>Paracandidimonas</taxon>
    </lineage>
</organism>
<dbReference type="Proteomes" id="UP000294692">
    <property type="component" value="Unassembled WGS sequence"/>
</dbReference>
<dbReference type="AlphaFoldDB" id="A0A4R3UT55"/>
<keyword evidence="2" id="KW-0808">Transferase</keyword>
<reference evidence="2 3" key="1">
    <citation type="submission" date="2019-03" db="EMBL/GenBank/DDBJ databases">
        <title>Genomic Encyclopedia of Type Strains, Phase IV (KMG-IV): sequencing the most valuable type-strain genomes for metagenomic binning, comparative biology and taxonomic classification.</title>
        <authorList>
            <person name="Goeker M."/>
        </authorList>
    </citation>
    <scope>NUCLEOTIDE SEQUENCE [LARGE SCALE GENOMIC DNA]</scope>
    <source>
        <strain evidence="2 3">DSM 100048</strain>
    </source>
</reference>
<comment type="caution">
    <text evidence="2">The sequence shown here is derived from an EMBL/GenBank/DDBJ whole genome shotgun (WGS) entry which is preliminary data.</text>
</comment>
<dbReference type="CDD" id="cd02440">
    <property type="entry name" value="AdoMet_MTases"/>
    <property type="match status" value="1"/>
</dbReference>
<keyword evidence="2" id="KW-0489">Methyltransferase</keyword>
<accession>A0A4R3UT55</accession>
<dbReference type="RefSeq" id="WP_132477887.1">
    <property type="nucleotide sequence ID" value="NZ_JBHRVM010000001.1"/>
</dbReference>
<dbReference type="GO" id="GO:0032259">
    <property type="term" value="P:methylation"/>
    <property type="evidence" value="ECO:0007669"/>
    <property type="project" value="UniProtKB-KW"/>
</dbReference>
<dbReference type="OrthoDB" id="9795085at2"/>
<dbReference type="InterPro" id="IPR025714">
    <property type="entry name" value="Methyltranfer_dom"/>
</dbReference>
<dbReference type="Pfam" id="PF13847">
    <property type="entry name" value="Methyltransf_31"/>
    <property type="match status" value="1"/>
</dbReference>
<feature type="domain" description="Methyltransferase" evidence="1">
    <location>
        <begin position="58"/>
        <end position="148"/>
    </location>
</feature>
<evidence type="ECO:0000313" key="3">
    <source>
        <dbReference type="Proteomes" id="UP000294692"/>
    </source>
</evidence>
<dbReference type="EMBL" id="SMBX01000010">
    <property type="protein sequence ID" value="TCU93843.1"/>
    <property type="molecule type" value="Genomic_DNA"/>
</dbReference>
<gene>
    <name evidence="2" type="ORF">EV686_1108</name>
</gene>
<dbReference type="SUPFAM" id="SSF53335">
    <property type="entry name" value="S-adenosyl-L-methionine-dependent methyltransferases"/>
    <property type="match status" value="1"/>
</dbReference>